<evidence type="ECO:0000313" key="6">
    <source>
        <dbReference type="EMBL" id="HIQ78966.1"/>
    </source>
</evidence>
<sequence>MELEKLRIFCSAAERGSFTGAAEELYISHSTVSRAVAELERELGAELFRRTRRGVEPTEAGRALLGGARELLAAAGELRERIREIGGKI</sequence>
<dbReference type="EMBL" id="DVGA01000069">
    <property type="protein sequence ID" value="HIQ78966.1"/>
    <property type="molecule type" value="Genomic_DNA"/>
</dbReference>
<proteinExistence type="inferred from homology"/>
<keyword evidence="4" id="KW-0804">Transcription</keyword>
<keyword evidence="2" id="KW-0805">Transcription regulation</keyword>
<dbReference type="PROSITE" id="PS50931">
    <property type="entry name" value="HTH_LYSR"/>
    <property type="match status" value="1"/>
</dbReference>
<evidence type="ECO:0000256" key="1">
    <source>
        <dbReference type="ARBA" id="ARBA00009437"/>
    </source>
</evidence>
<evidence type="ECO:0000256" key="2">
    <source>
        <dbReference type="ARBA" id="ARBA00023015"/>
    </source>
</evidence>
<evidence type="ECO:0000259" key="5">
    <source>
        <dbReference type="PROSITE" id="PS50931"/>
    </source>
</evidence>
<dbReference type="InterPro" id="IPR036390">
    <property type="entry name" value="WH_DNA-bd_sf"/>
</dbReference>
<dbReference type="PANTHER" id="PTHR30126">
    <property type="entry name" value="HTH-TYPE TRANSCRIPTIONAL REGULATOR"/>
    <property type="match status" value="1"/>
</dbReference>
<accession>A0A9D1CSU1</accession>
<comment type="caution">
    <text evidence="6">The sequence shown here is derived from an EMBL/GenBank/DDBJ whole genome shotgun (WGS) entry which is preliminary data.</text>
</comment>
<dbReference type="AlphaFoldDB" id="A0A9D1CSU1"/>
<dbReference type="InterPro" id="IPR036388">
    <property type="entry name" value="WH-like_DNA-bd_sf"/>
</dbReference>
<comment type="similarity">
    <text evidence="1">Belongs to the LysR transcriptional regulatory family.</text>
</comment>
<dbReference type="Pfam" id="PF00126">
    <property type="entry name" value="HTH_1"/>
    <property type="match status" value="1"/>
</dbReference>
<dbReference type="InterPro" id="IPR000847">
    <property type="entry name" value="LysR_HTH_N"/>
</dbReference>
<feature type="domain" description="HTH lysR-type" evidence="5">
    <location>
        <begin position="1"/>
        <end position="58"/>
    </location>
</feature>
<organism evidence="6 7">
    <name type="scientific">Candidatus Scatomorpha intestinavium</name>
    <dbReference type="NCBI Taxonomy" id="2840922"/>
    <lineage>
        <taxon>Bacteria</taxon>
        <taxon>Bacillati</taxon>
        <taxon>Bacillota</taxon>
        <taxon>Clostridia</taxon>
        <taxon>Eubacteriales</taxon>
        <taxon>Candidatus Scatomorpha</taxon>
    </lineage>
</organism>
<dbReference type="Proteomes" id="UP000824262">
    <property type="component" value="Unassembled WGS sequence"/>
</dbReference>
<dbReference type="FunFam" id="1.10.10.10:FF:000001">
    <property type="entry name" value="LysR family transcriptional regulator"/>
    <property type="match status" value="1"/>
</dbReference>
<dbReference type="PRINTS" id="PR00039">
    <property type="entry name" value="HTHLYSR"/>
</dbReference>
<reference evidence="6" key="2">
    <citation type="journal article" date="2021" name="PeerJ">
        <title>Extensive microbial diversity within the chicken gut microbiome revealed by metagenomics and culture.</title>
        <authorList>
            <person name="Gilroy R."/>
            <person name="Ravi A."/>
            <person name="Getino M."/>
            <person name="Pursley I."/>
            <person name="Horton D.L."/>
            <person name="Alikhan N.F."/>
            <person name="Baker D."/>
            <person name="Gharbi K."/>
            <person name="Hall N."/>
            <person name="Watson M."/>
            <person name="Adriaenssens E.M."/>
            <person name="Foster-Nyarko E."/>
            <person name="Jarju S."/>
            <person name="Secka A."/>
            <person name="Antonio M."/>
            <person name="Oren A."/>
            <person name="Chaudhuri R.R."/>
            <person name="La Ragione R."/>
            <person name="Hildebrand F."/>
            <person name="Pallen M.J."/>
        </authorList>
    </citation>
    <scope>NUCLEOTIDE SEQUENCE</scope>
    <source>
        <strain evidence="6">ChiBcolR7-354</strain>
    </source>
</reference>
<dbReference type="Gene3D" id="1.10.10.10">
    <property type="entry name" value="Winged helix-like DNA-binding domain superfamily/Winged helix DNA-binding domain"/>
    <property type="match status" value="1"/>
</dbReference>
<protein>
    <submittedName>
        <fullName evidence="6">LysR family transcriptional regulator</fullName>
    </submittedName>
</protein>
<evidence type="ECO:0000256" key="4">
    <source>
        <dbReference type="ARBA" id="ARBA00023163"/>
    </source>
</evidence>
<dbReference type="GO" id="GO:0000976">
    <property type="term" value="F:transcription cis-regulatory region binding"/>
    <property type="evidence" value="ECO:0007669"/>
    <property type="project" value="TreeGrafter"/>
</dbReference>
<evidence type="ECO:0000313" key="7">
    <source>
        <dbReference type="Proteomes" id="UP000824262"/>
    </source>
</evidence>
<dbReference type="SUPFAM" id="SSF46785">
    <property type="entry name" value="Winged helix' DNA-binding domain"/>
    <property type="match status" value="1"/>
</dbReference>
<dbReference type="GO" id="GO:0003700">
    <property type="term" value="F:DNA-binding transcription factor activity"/>
    <property type="evidence" value="ECO:0007669"/>
    <property type="project" value="InterPro"/>
</dbReference>
<dbReference type="PANTHER" id="PTHR30126:SF91">
    <property type="entry name" value="LYSR FAMILY TRANSCRIPTIONAL REGULATOR"/>
    <property type="match status" value="1"/>
</dbReference>
<reference evidence="6" key="1">
    <citation type="submission" date="2020-10" db="EMBL/GenBank/DDBJ databases">
        <authorList>
            <person name="Gilroy R."/>
        </authorList>
    </citation>
    <scope>NUCLEOTIDE SEQUENCE</scope>
    <source>
        <strain evidence="6">ChiBcolR7-354</strain>
    </source>
</reference>
<gene>
    <name evidence="6" type="ORF">IAB77_06875</name>
</gene>
<name>A0A9D1CSU1_9FIRM</name>
<evidence type="ECO:0000256" key="3">
    <source>
        <dbReference type="ARBA" id="ARBA00023125"/>
    </source>
</evidence>
<keyword evidence="3" id="KW-0238">DNA-binding</keyword>